<dbReference type="InterPro" id="IPR023416">
    <property type="entry name" value="Transthyretin/HIU_hydrolase_d"/>
</dbReference>
<evidence type="ECO:0000256" key="7">
    <source>
        <dbReference type="RuleBase" id="RU361270"/>
    </source>
</evidence>
<evidence type="ECO:0000256" key="3">
    <source>
        <dbReference type="ARBA" id="ARBA00009850"/>
    </source>
</evidence>
<dbReference type="GO" id="GO:0006144">
    <property type="term" value="P:purine nucleobase metabolic process"/>
    <property type="evidence" value="ECO:0007669"/>
    <property type="project" value="UniProtKB-KW"/>
</dbReference>
<dbReference type="SUPFAM" id="SSF49472">
    <property type="entry name" value="Transthyretin (synonym: prealbumin)"/>
    <property type="match status" value="1"/>
</dbReference>
<comment type="function">
    <text evidence="2">Catalyzes the hydrolysis of 5-hydroxyisourate (HIU) to 2-oxo-4-hydroxy-4-carboxy-5-ureidoimidazoline (OHCU).</text>
</comment>
<dbReference type="PROSITE" id="PS00768">
    <property type="entry name" value="TRANSTHYRETIN_1"/>
    <property type="match status" value="1"/>
</dbReference>
<keyword evidence="5 7" id="KW-0659">Purine metabolism</keyword>
<comment type="catalytic activity">
    <reaction evidence="1 7">
        <text>5-hydroxyisourate + H2O = 5-hydroxy-2-oxo-4-ureido-2,5-dihydro-1H-imidazole-5-carboxylate + H(+)</text>
        <dbReference type="Rhea" id="RHEA:23736"/>
        <dbReference type="ChEBI" id="CHEBI:15377"/>
        <dbReference type="ChEBI" id="CHEBI:15378"/>
        <dbReference type="ChEBI" id="CHEBI:18072"/>
        <dbReference type="ChEBI" id="CHEBI:58639"/>
        <dbReference type="EC" id="3.5.2.17"/>
    </reaction>
</comment>
<feature type="domain" description="Transthyretin/hydroxyisourate hydrolase" evidence="8">
    <location>
        <begin position="4"/>
        <end position="97"/>
    </location>
</feature>
<dbReference type="InterPro" id="IPR014306">
    <property type="entry name" value="Hydroxyisourate_hydrolase"/>
</dbReference>
<dbReference type="PANTHER" id="PTHR10395">
    <property type="entry name" value="URICASE AND TRANSTHYRETIN-RELATED"/>
    <property type="match status" value="1"/>
</dbReference>
<keyword evidence="6 7" id="KW-0378">Hydrolase</keyword>
<dbReference type="GO" id="GO:0033971">
    <property type="term" value="F:hydroxyisourate hydrolase activity"/>
    <property type="evidence" value="ECO:0007669"/>
    <property type="project" value="UniProtKB-EC"/>
</dbReference>
<evidence type="ECO:0000256" key="4">
    <source>
        <dbReference type="ARBA" id="ARBA00011881"/>
    </source>
</evidence>
<evidence type="ECO:0000313" key="9">
    <source>
        <dbReference type="EMBL" id="QDO87163.1"/>
    </source>
</evidence>
<comment type="similarity">
    <text evidence="3 7">Belongs to the transthyretin family. 5-hydroxyisourate hydrolase subfamily.</text>
</comment>
<dbReference type="EMBL" id="CP041616">
    <property type="protein sequence ID" value="QDO87163.1"/>
    <property type="molecule type" value="Genomic_DNA"/>
</dbReference>
<reference evidence="9 10" key="1">
    <citation type="submission" date="2019-07" db="EMBL/GenBank/DDBJ databases">
        <title>complete genome sequencing of Ornithinimicrobium sp. H23M54.</title>
        <authorList>
            <person name="Bae J.-W."/>
            <person name="Lee S.-Y."/>
        </authorList>
    </citation>
    <scope>NUCLEOTIDE SEQUENCE [LARGE SCALE GENOMIC DNA]</scope>
    <source>
        <strain evidence="9 10">H23M54</strain>
    </source>
</reference>
<accession>A0A516G6M2</accession>
<evidence type="ECO:0000256" key="2">
    <source>
        <dbReference type="ARBA" id="ARBA00002704"/>
    </source>
</evidence>
<organism evidence="9 10">
    <name type="scientific">Ornithinimicrobium ciconiae</name>
    <dbReference type="NCBI Taxonomy" id="2594265"/>
    <lineage>
        <taxon>Bacteria</taxon>
        <taxon>Bacillati</taxon>
        <taxon>Actinomycetota</taxon>
        <taxon>Actinomycetes</taxon>
        <taxon>Micrococcales</taxon>
        <taxon>Ornithinimicrobiaceae</taxon>
        <taxon>Ornithinimicrobium</taxon>
    </lineage>
</organism>
<dbReference type="NCBIfam" id="TIGR02962">
    <property type="entry name" value="hdxy_isourate"/>
    <property type="match status" value="1"/>
</dbReference>
<evidence type="ECO:0000256" key="6">
    <source>
        <dbReference type="ARBA" id="ARBA00022801"/>
    </source>
</evidence>
<sequence length="98" mass="10250">MATLSTHVLDTAAGRPAPGVPVTLLDAADAVLAEASTDADGRVGSLGGELTPGTYRLRFGVDGPFYPEIVVAFRIVADEHHHVPLLLSPFGYSTYRGS</sequence>
<name>A0A516G6M2_9MICO</name>
<evidence type="ECO:0000313" key="10">
    <source>
        <dbReference type="Proteomes" id="UP000315395"/>
    </source>
</evidence>
<dbReference type="AlphaFoldDB" id="A0A516G6M2"/>
<dbReference type="CDD" id="cd05822">
    <property type="entry name" value="TLP_HIUase"/>
    <property type="match status" value="1"/>
</dbReference>
<keyword evidence="10" id="KW-1185">Reference proteome</keyword>
<dbReference type="PANTHER" id="PTHR10395:SF7">
    <property type="entry name" value="5-HYDROXYISOURATE HYDROLASE"/>
    <property type="match status" value="1"/>
</dbReference>
<evidence type="ECO:0000256" key="1">
    <source>
        <dbReference type="ARBA" id="ARBA00001043"/>
    </source>
</evidence>
<evidence type="ECO:0000259" key="8">
    <source>
        <dbReference type="Pfam" id="PF00576"/>
    </source>
</evidence>
<comment type="subunit">
    <text evidence="4 7">Homotetramer.</text>
</comment>
<evidence type="ECO:0000256" key="5">
    <source>
        <dbReference type="ARBA" id="ARBA00022631"/>
    </source>
</evidence>
<proteinExistence type="inferred from homology"/>
<dbReference type="KEGG" id="orz:FNH13_01520"/>
<dbReference type="RefSeq" id="WP_143781821.1">
    <property type="nucleotide sequence ID" value="NZ_CP041616.1"/>
</dbReference>
<dbReference type="OrthoDB" id="9792386at2"/>
<dbReference type="InterPro" id="IPR023418">
    <property type="entry name" value="Thyroxine_BS"/>
</dbReference>
<dbReference type="Pfam" id="PF00576">
    <property type="entry name" value="Transthyretin"/>
    <property type="match status" value="1"/>
</dbReference>
<dbReference type="Proteomes" id="UP000315395">
    <property type="component" value="Chromosome"/>
</dbReference>
<dbReference type="Gene3D" id="2.60.40.180">
    <property type="entry name" value="Transthyretin/hydroxyisourate hydrolase domain"/>
    <property type="match status" value="1"/>
</dbReference>
<protein>
    <recommendedName>
        <fullName evidence="7">5-hydroxyisourate hydrolase</fullName>
        <shortName evidence="7">HIU hydrolase</shortName>
        <shortName evidence="7">HIUHase</shortName>
        <ecNumber evidence="7">3.5.2.17</ecNumber>
    </recommendedName>
</protein>
<dbReference type="InterPro" id="IPR036817">
    <property type="entry name" value="Transthyretin/HIU_hydrolase_sf"/>
</dbReference>
<gene>
    <name evidence="9" type="primary">uraH</name>
    <name evidence="9" type="ORF">FNH13_01520</name>
</gene>
<dbReference type="EC" id="3.5.2.17" evidence="7"/>